<evidence type="ECO:0000313" key="2">
    <source>
        <dbReference type="Proteomes" id="UP001497680"/>
    </source>
</evidence>
<evidence type="ECO:0000313" key="1">
    <source>
        <dbReference type="EMBL" id="KAI6089360.1"/>
    </source>
</evidence>
<protein>
    <submittedName>
        <fullName evidence="1">Protein-tyrosine phosphatase-like protein</fullName>
    </submittedName>
</protein>
<name>A0ACC0DA27_9PEZI</name>
<sequence length="319" mass="34697">MAAAALPSPPFLAISGLPNFRDIGGYSVSGTSAGDAENGSKTRRVVRRGVVYRASEPSKVTDEGVSKMQELGIQKVFDLRSAVEIEKGVQDGLGWQVKEWEGARRFFVPVFLDQDYSPEALALRYRNYSSKKSEGFIAAYIDILAAAASPSNSYQPFKTILEHVTAAPPSSSSASSPSSSPPAPCLVHCTAGKDRTGVICGLILSLCGVSDEVVAHEYSLTDLGLKERHPELITHLMDNKALQNDREAAQRMVSSQKEAMLGFLTKIRETYGSVEQCVLDLGLLTPENIKQLRNNLIVEVNEEEVVPWQDHAKLLKSSS</sequence>
<dbReference type="Proteomes" id="UP001497680">
    <property type="component" value="Unassembled WGS sequence"/>
</dbReference>
<organism evidence="1 2">
    <name type="scientific">Hypoxylon rubiginosum</name>
    <dbReference type="NCBI Taxonomy" id="110542"/>
    <lineage>
        <taxon>Eukaryota</taxon>
        <taxon>Fungi</taxon>
        <taxon>Dikarya</taxon>
        <taxon>Ascomycota</taxon>
        <taxon>Pezizomycotina</taxon>
        <taxon>Sordariomycetes</taxon>
        <taxon>Xylariomycetidae</taxon>
        <taxon>Xylariales</taxon>
        <taxon>Hypoxylaceae</taxon>
        <taxon>Hypoxylon</taxon>
    </lineage>
</organism>
<accession>A0ACC0DA27</accession>
<proteinExistence type="predicted"/>
<dbReference type="EMBL" id="MU394296">
    <property type="protein sequence ID" value="KAI6089360.1"/>
    <property type="molecule type" value="Genomic_DNA"/>
</dbReference>
<gene>
    <name evidence="1" type="ORF">F4821DRAFT_276173</name>
</gene>
<reference evidence="1 2" key="1">
    <citation type="journal article" date="2022" name="New Phytol.">
        <title>Ecological generalism drives hyperdiversity of secondary metabolite gene clusters in xylarialean endophytes.</title>
        <authorList>
            <person name="Franco M.E.E."/>
            <person name="Wisecaver J.H."/>
            <person name="Arnold A.E."/>
            <person name="Ju Y.M."/>
            <person name="Slot J.C."/>
            <person name="Ahrendt S."/>
            <person name="Moore L.P."/>
            <person name="Eastman K.E."/>
            <person name="Scott K."/>
            <person name="Konkel Z."/>
            <person name="Mondo S.J."/>
            <person name="Kuo A."/>
            <person name="Hayes R.D."/>
            <person name="Haridas S."/>
            <person name="Andreopoulos B."/>
            <person name="Riley R."/>
            <person name="LaButti K."/>
            <person name="Pangilinan J."/>
            <person name="Lipzen A."/>
            <person name="Amirebrahimi M."/>
            <person name="Yan J."/>
            <person name="Adam C."/>
            <person name="Keymanesh K."/>
            <person name="Ng V."/>
            <person name="Louie K."/>
            <person name="Northen T."/>
            <person name="Drula E."/>
            <person name="Henrissat B."/>
            <person name="Hsieh H.M."/>
            <person name="Youens-Clark K."/>
            <person name="Lutzoni F."/>
            <person name="Miadlikowska J."/>
            <person name="Eastwood D.C."/>
            <person name="Hamelin R.C."/>
            <person name="Grigoriev I.V."/>
            <person name="U'Ren J.M."/>
        </authorList>
    </citation>
    <scope>NUCLEOTIDE SEQUENCE [LARGE SCALE GENOMIC DNA]</scope>
    <source>
        <strain evidence="1 2">ER1909</strain>
    </source>
</reference>
<keyword evidence="2" id="KW-1185">Reference proteome</keyword>
<comment type="caution">
    <text evidence="1">The sequence shown here is derived from an EMBL/GenBank/DDBJ whole genome shotgun (WGS) entry which is preliminary data.</text>
</comment>